<comment type="subcellular location">
    <subcellularLocation>
        <location evidence="1">Membrane</location>
        <topology evidence="1">Multi-pass membrane protein</topology>
    </subcellularLocation>
</comment>
<dbReference type="EMBL" id="JAUEPO010000006">
    <property type="protein sequence ID" value="KAK3319464.1"/>
    <property type="molecule type" value="Genomic_DNA"/>
</dbReference>
<feature type="transmembrane region" description="Helical" evidence="6">
    <location>
        <begin position="296"/>
        <end position="319"/>
    </location>
</feature>
<evidence type="ECO:0000313" key="7">
    <source>
        <dbReference type="EMBL" id="KAK3319464.1"/>
    </source>
</evidence>
<evidence type="ECO:0000256" key="1">
    <source>
        <dbReference type="ARBA" id="ARBA00004141"/>
    </source>
</evidence>
<feature type="transmembrane region" description="Helical" evidence="6">
    <location>
        <begin position="106"/>
        <end position="128"/>
    </location>
</feature>
<gene>
    <name evidence="7" type="ORF">B0T19DRAFT_451162</name>
</gene>
<dbReference type="AlphaFoldDB" id="A0AAE0I6G4"/>
<evidence type="ECO:0000256" key="5">
    <source>
        <dbReference type="ARBA" id="ARBA00023136"/>
    </source>
</evidence>
<dbReference type="Proteomes" id="UP001286456">
    <property type="component" value="Unassembled WGS sequence"/>
</dbReference>
<evidence type="ECO:0000256" key="2">
    <source>
        <dbReference type="ARBA" id="ARBA00022448"/>
    </source>
</evidence>
<sequence length="349" mass="38997">MWLFVTTQIPCNIALQRVYPESGLPHRSILMFGVTPAMQALIRNRTGFLISRLVLGFCASRYIPGAIYTLSTWYTQKELEREGNAISSLLATGILKLDHIRGLRGWQWLCLLEGLLTIVVACVIILLLSESNDKLKLLLSPGVVRYSELDTKMLHLRLESDDSGKPPGAQGIRFSLGVVWSMLCHWRRWPHKSLGLDPITANALAAVGAFLALIVIFCFLSISDRTNFRGGTVIAAQLCYLAILLIARQVHPHIGPCSRWGLWTAVDSFAVGYHPVHNIWLQVDCATAAERSISIAMWVMSAITVGVVFAVLQLVIYAVHNRRINQGDVPETQHPISRLYVLWSKYVTR</sequence>
<comment type="caution">
    <text evidence="7">The sequence shown here is derived from an EMBL/GenBank/DDBJ whole genome shotgun (WGS) entry which is preliminary data.</text>
</comment>
<accession>A0AAE0I6G4</accession>
<dbReference type="SUPFAM" id="SSF103473">
    <property type="entry name" value="MFS general substrate transporter"/>
    <property type="match status" value="1"/>
</dbReference>
<evidence type="ECO:0000313" key="8">
    <source>
        <dbReference type="Proteomes" id="UP001286456"/>
    </source>
</evidence>
<feature type="transmembrane region" description="Helical" evidence="6">
    <location>
        <begin position="228"/>
        <end position="247"/>
    </location>
</feature>
<proteinExistence type="predicted"/>
<dbReference type="GO" id="GO:0016020">
    <property type="term" value="C:membrane"/>
    <property type="evidence" value="ECO:0007669"/>
    <property type="project" value="UniProtKB-SubCell"/>
</dbReference>
<dbReference type="PANTHER" id="PTHR43791">
    <property type="entry name" value="PERMEASE-RELATED"/>
    <property type="match status" value="1"/>
</dbReference>
<organism evidence="7 8">
    <name type="scientific">Cercophora scortea</name>
    <dbReference type="NCBI Taxonomy" id="314031"/>
    <lineage>
        <taxon>Eukaryota</taxon>
        <taxon>Fungi</taxon>
        <taxon>Dikarya</taxon>
        <taxon>Ascomycota</taxon>
        <taxon>Pezizomycotina</taxon>
        <taxon>Sordariomycetes</taxon>
        <taxon>Sordariomycetidae</taxon>
        <taxon>Sordariales</taxon>
        <taxon>Lasiosphaeriaceae</taxon>
        <taxon>Cercophora</taxon>
    </lineage>
</organism>
<name>A0AAE0I6G4_9PEZI</name>
<dbReference type="GO" id="GO:0022857">
    <property type="term" value="F:transmembrane transporter activity"/>
    <property type="evidence" value="ECO:0007669"/>
    <property type="project" value="TreeGrafter"/>
</dbReference>
<evidence type="ECO:0000256" key="4">
    <source>
        <dbReference type="ARBA" id="ARBA00022989"/>
    </source>
</evidence>
<evidence type="ECO:0000256" key="3">
    <source>
        <dbReference type="ARBA" id="ARBA00022692"/>
    </source>
</evidence>
<keyword evidence="5 6" id="KW-0472">Membrane</keyword>
<dbReference type="PANTHER" id="PTHR43791:SF32">
    <property type="entry name" value="MAJOR FACILITATOR SUPERFAMILY (MFS) PROFILE DOMAIN-CONTAINING PROTEIN"/>
    <property type="match status" value="1"/>
</dbReference>
<reference evidence="7" key="2">
    <citation type="submission" date="2023-06" db="EMBL/GenBank/DDBJ databases">
        <authorList>
            <consortium name="Lawrence Berkeley National Laboratory"/>
            <person name="Haridas S."/>
            <person name="Hensen N."/>
            <person name="Bonometti L."/>
            <person name="Westerberg I."/>
            <person name="Brannstrom I.O."/>
            <person name="Guillou S."/>
            <person name="Cros-Aarteil S."/>
            <person name="Calhoun S."/>
            <person name="Kuo A."/>
            <person name="Mondo S."/>
            <person name="Pangilinan J."/>
            <person name="Riley R."/>
            <person name="Labutti K."/>
            <person name="Andreopoulos B."/>
            <person name="Lipzen A."/>
            <person name="Chen C."/>
            <person name="Yanf M."/>
            <person name="Daum C."/>
            <person name="Ng V."/>
            <person name="Clum A."/>
            <person name="Steindorff A."/>
            <person name="Ohm R."/>
            <person name="Martin F."/>
            <person name="Silar P."/>
            <person name="Natvig D."/>
            <person name="Lalanne C."/>
            <person name="Gautier V."/>
            <person name="Ament-Velasquez S.L."/>
            <person name="Kruys A."/>
            <person name="Hutchinson M.I."/>
            <person name="Powell A.J."/>
            <person name="Barry K."/>
            <person name="Miller A.N."/>
            <person name="Grigoriev I.V."/>
            <person name="Debuchy R."/>
            <person name="Gladieux P."/>
            <person name="Thoren M.H."/>
            <person name="Johannesson H."/>
        </authorList>
    </citation>
    <scope>NUCLEOTIDE SEQUENCE</scope>
    <source>
        <strain evidence="7">SMH4131-1</strain>
    </source>
</reference>
<protein>
    <submittedName>
        <fullName evidence="7">Major facilitator superfamily domain-containing protein</fullName>
    </submittedName>
</protein>
<dbReference type="InterPro" id="IPR036259">
    <property type="entry name" value="MFS_trans_sf"/>
</dbReference>
<evidence type="ECO:0000256" key="6">
    <source>
        <dbReference type="SAM" id="Phobius"/>
    </source>
</evidence>
<dbReference type="Gene3D" id="1.20.1250.20">
    <property type="entry name" value="MFS general substrate transporter like domains"/>
    <property type="match status" value="1"/>
</dbReference>
<keyword evidence="4 6" id="KW-1133">Transmembrane helix</keyword>
<feature type="transmembrane region" description="Helical" evidence="6">
    <location>
        <begin position="201"/>
        <end position="222"/>
    </location>
</feature>
<keyword evidence="2" id="KW-0813">Transport</keyword>
<keyword evidence="8" id="KW-1185">Reference proteome</keyword>
<reference evidence="7" key="1">
    <citation type="journal article" date="2023" name="Mol. Phylogenet. Evol.">
        <title>Genome-scale phylogeny and comparative genomics of the fungal order Sordariales.</title>
        <authorList>
            <person name="Hensen N."/>
            <person name="Bonometti L."/>
            <person name="Westerberg I."/>
            <person name="Brannstrom I.O."/>
            <person name="Guillou S."/>
            <person name="Cros-Aarteil S."/>
            <person name="Calhoun S."/>
            <person name="Haridas S."/>
            <person name="Kuo A."/>
            <person name="Mondo S."/>
            <person name="Pangilinan J."/>
            <person name="Riley R."/>
            <person name="LaButti K."/>
            <person name="Andreopoulos B."/>
            <person name="Lipzen A."/>
            <person name="Chen C."/>
            <person name="Yan M."/>
            <person name="Daum C."/>
            <person name="Ng V."/>
            <person name="Clum A."/>
            <person name="Steindorff A."/>
            <person name="Ohm R.A."/>
            <person name="Martin F."/>
            <person name="Silar P."/>
            <person name="Natvig D.O."/>
            <person name="Lalanne C."/>
            <person name="Gautier V."/>
            <person name="Ament-Velasquez S.L."/>
            <person name="Kruys A."/>
            <person name="Hutchinson M.I."/>
            <person name="Powell A.J."/>
            <person name="Barry K."/>
            <person name="Miller A.N."/>
            <person name="Grigoriev I.V."/>
            <person name="Debuchy R."/>
            <person name="Gladieux P."/>
            <person name="Hiltunen Thoren M."/>
            <person name="Johannesson H."/>
        </authorList>
    </citation>
    <scope>NUCLEOTIDE SEQUENCE</scope>
    <source>
        <strain evidence="7">SMH4131-1</strain>
    </source>
</reference>
<keyword evidence="3 6" id="KW-0812">Transmembrane</keyword>